<evidence type="ECO:0000313" key="1">
    <source>
        <dbReference type="EMBL" id="CAG1838915.1"/>
    </source>
</evidence>
<dbReference type="InterPro" id="IPR037119">
    <property type="entry name" value="Haem_oxidase_HugZ-like_sf"/>
</dbReference>
<dbReference type="SUPFAM" id="SSF50475">
    <property type="entry name" value="FMN-binding split barrel"/>
    <property type="match status" value="1"/>
</dbReference>
<dbReference type="PANTHER" id="PTHR13343">
    <property type="entry name" value="CREG1 PROTEIN"/>
    <property type="match status" value="1"/>
</dbReference>
<dbReference type="Gene3D" id="3.20.180.10">
    <property type="entry name" value="PNP-oxidase-like"/>
    <property type="match status" value="1"/>
</dbReference>
<protein>
    <submittedName>
        <fullName evidence="1">(wild Malaysian banana) hypothetical protein</fullName>
    </submittedName>
</protein>
<dbReference type="EMBL" id="HG996470">
    <property type="protein sequence ID" value="CAG1838915.1"/>
    <property type="molecule type" value="Genomic_DNA"/>
</dbReference>
<organism evidence="1">
    <name type="scientific">Musa acuminata subsp. malaccensis</name>
    <name type="common">Wild banana</name>
    <name type="synonym">Musa malaccensis</name>
    <dbReference type="NCBI Taxonomy" id="214687"/>
    <lineage>
        <taxon>Eukaryota</taxon>
        <taxon>Viridiplantae</taxon>
        <taxon>Streptophyta</taxon>
        <taxon>Embryophyta</taxon>
        <taxon>Tracheophyta</taxon>
        <taxon>Spermatophyta</taxon>
        <taxon>Magnoliopsida</taxon>
        <taxon>Liliopsida</taxon>
        <taxon>Zingiberales</taxon>
        <taxon>Musaceae</taxon>
        <taxon>Musa</taxon>
    </lineage>
</organism>
<name>A0A8D7F1F3_MUSAM</name>
<reference evidence="1" key="1">
    <citation type="submission" date="2021-03" db="EMBL/GenBank/DDBJ databases">
        <authorList>
            <consortium name="Genoscope - CEA"/>
            <person name="William W."/>
        </authorList>
    </citation>
    <scope>NUCLEOTIDE SEQUENCE</scope>
    <source>
        <strain evidence="1">Doubled-haploid Pahang</strain>
    </source>
</reference>
<accession>A0A8D7F1F3</accession>
<proteinExistence type="predicted"/>
<dbReference type="PANTHER" id="PTHR13343:SF28">
    <property type="entry name" value="PENTATRICOPEPTIDE REPEAT (PPR) SUPERFAMILY PROTEIN"/>
    <property type="match status" value="1"/>
</dbReference>
<gene>
    <name evidence="1" type="ORF">GSMUA_270920.1</name>
</gene>
<sequence length="447" mass="50416">MLTMMDFALANGLLPSPLRSPLSLLVGAGRKCYSRGVGGGNQRFFGRGIWDLQHARTKSRVRSGLEDADSLRRNPKPLYHPFEEIEELVASSDDEERRLTDAETARTIIEVNSKAAVMFSGFIDDQVHENIIWPEFPYLTDEQGDIYFEVNKEKEVLQSLVTDDKLVKVIIGLDNIEMLAEMEVLGPSDLEFEVEEISSSEDDIDDESEEQDVMAILDEVDQLLSSENISDWTNLETMQSCHPIYFAKKMEESISNVNLDWMDQPPASIVIQGHLRPAFAEESINIKKLPYAVFSYVGEFDMDQSLQSGATFYKLEMLNIQIVSAYGNQSTVKIHNFREARPDVLAHSAVNIISRLKAGGEKISQALKLLCIRQKSIHVEEAVVIGVDSLGFDLRICSGRQVQTLRFAFGTQATSEFGAERQLHDLLFPRLQQTWQQAHQGVDSRHI</sequence>
<dbReference type="AlphaFoldDB" id="A0A8D7F1F3"/>